<evidence type="ECO:0000313" key="1">
    <source>
        <dbReference type="EMBL" id="AUG87866.1"/>
    </source>
</evidence>
<proteinExistence type="predicted"/>
<gene>
    <name evidence="1" type="ORF">CPT_Menlow_165</name>
</gene>
<sequence length="244" mass="27842">MSTIYRILGIEFTPARLDATHPLSKGKTGFEIGRDSFYKNGKVPPTFASMIRAMGISEDSEAEYDMKDLLRIGDSETIDFVQDFITGWSHSSDLKNKANKTLGCFSYAVEYLCSRSQTIEFFRDDLLSALGESDLRLVDSENRDSNLRDAIESNEVHIVKERNIFFGGTQGFKIHPDLVYTDEVCRTLTKFFGKINDSLYVAIALIMQEEHFESKVRQIREHVIAGSDFRLTEPSEMPNFFDKK</sequence>
<dbReference type="Proteomes" id="UP000241701">
    <property type="component" value="Segment"/>
</dbReference>
<name>A0A2H5BP15_9CAUD</name>
<evidence type="ECO:0000313" key="2">
    <source>
        <dbReference type="Proteomes" id="UP000241701"/>
    </source>
</evidence>
<dbReference type="EMBL" id="MG428990">
    <property type="protein sequence ID" value="AUG87866.1"/>
    <property type="molecule type" value="Genomic_DNA"/>
</dbReference>
<keyword evidence="2" id="KW-1185">Reference proteome</keyword>
<organism evidence="1 2">
    <name type="scientific">Klebsiella phage Menlow</name>
    <dbReference type="NCBI Taxonomy" id="2054273"/>
    <lineage>
        <taxon>Viruses</taxon>
        <taxon>Duplodnaviria</taxon>
        <taxon>Heunggongvirae</taxon>
        <taxon>Uroviricota</taxon>
        <taxon>Caudoviricetes</taxon>
        <taxon>Pantevenvirales</taxon>
        <taxon>Ackermannviridae</taxon>
        <taxon>Taipeivirus</taxon>
        <taxon>Taipeivirus menlow</taxon>
    </lineage>
</organism>
<accession>A0A2H5BP15</accession>
<protein>
    <submittedName>
        <fullName evidence="1">Uncharacterized protein</fullName>
    </submittedName>
</protein>
<reference evidence="2" key="1">
    <citation type="submission" date="2017-11" db="EMBL/GenBank/DDBJ databases">
        <title>Complete Genome of Klebsiella pneumoniae Myophage Menlow.</title>
        <authorList>
            <person name="Newkirk H.N."/>
            <person name="Lessor L."/>
            <person name="Liu M."/>
        </authorList>
    </citation>
    <scope>NUCLEOTIDE SEQUENCE [LARGE SCALE GENOMIC DNA]</scope>
</reference>